<dbReference type="RefSeq" id="WP_008909200.1">
    <property type="nucleotide sequence ID" value="NZ_CAKP01000096.1"/>
</dbReference>
<evidence type="ECO:0000313" key="4">
    <source>
        <dbReference type="EMBL" id="CCJ33942.1"/>
    </source>
</evidence>
<dbReference type="PANTHER" id="PTHR37477">
    <property type="entry name" value="COBALT-PRECORRIN-5A HYDROLASE"/>
    <property type="match status" value="1"/>
</dbReference>
<dbReference type="OrthoDB" id="9781023at2"/>
<dbReference type="eggNOG" id="COG2073">
    <property type="taxonomic scope" value="Bacteria"/>
</dbReference>
<dbReference type="InterPro" id="IPR021744">
    <property type="entry name" value="CbiG_N"/>
</dbReference>
<dbReference type="InterPro" id="IPR021745">
    <property type="entry name" value="CbiG_mid"/>
</dbReference>
<keyword evidence="5" id="KW-1185">Reference proteome</keyword>
<dbReference type="PANTHER" id="PTHR37477:SF1">
    <property type="entry name" value="COBALT-PRECORRIN-5A HYDROLASE"/>
    <property type="match status" value="1"/>
</dbReference>
<feature type="domain" description="CobE/GbiG C-terminal" evidence="1">
    <location>
        <begin position="197"/>
        <end position="312"/>
    </location>
</feature>
<evidence type="ECO:0000259" key="1">
    <source>
        <dbReference type="Pfam" id="PF01890"/>
    </source>
</evidence>
<dbReference type="SUPFAM" id="SSF159664">
    <property type="entry name" value="CobE/GbiG C-terminal domain-like"/>
    <property type="match status" value="1"/>
</dbReference>
<dbReference type="STRING" id="857293.CAAU_1858"/>
<accession>I7J5Q9</accession>
<dbReference type="InterPro" id="IPR002750">
    <property type="entry name" value="CobE/GbiG_C"/>
</dbReference>
<comment type="caution">
    <text evidence="4">The sequence shown here is derived from an EMBL/GenBank/DDBJ whole genome shotgun (WGS) entry which is preliminary data.</text>
</comment>
<dbReference type="Gene3D" id="3.40.50.11220">
    <property type="match status" value="1"/>
</dbReference>
<dbReference type="GO" id="GO:0009236">
    <property type="term" value="P:cobalamin biosynthetic process"/>
    <property type="evidence" value="ECO:0007669"/>
    <property type="project" value="InterPro"/>
</dbReference>
<dbReference type="AlphaFoldDB" id="I7J5Q9"/>
<dbReference type="EMBL" id="CAKP01000096">
    <property type="protein sequence ID" value="CCJ33942.1"/>
    <property type="molecule type" value="Genomic_DNA"/>
</dbReference>
<dbReference type="Pfam" id="PF11760">
    <property type="entry name" value="CbiG_N"/>
    <property type="match status" value="1"/>
</dbReference>
<dbReference type="Pfam" id="PF11761">
    <property type="entry name" value="CbiG_mid"/>
    <property type="match status" value="1"/>
</dbReference>
<dbReference type="InterPro" id="IPR052553">
    <property type="entry name" value="CbiG_hydrolase"/>
</dbReference>
<dbReference type="InterPro" id="IPR036518">
    <property type="entry name" value="CobE/GbiG_C_sf"/>
</dbReference>
<proteinExistence type="predicted"/>
<dbReference type="SUPFAM" id="SSF159672">
    <property type="entry name" value="CbiG N-terminal domain-like"/>
    <property type="match status" value="1"/>
</dbReference>
<organism evidence="4 5">
    <name type="scientific">Caloramator australicus RC3</name>
    <dbReference type="NCBI Taxonomy" id="857293"/>
    <lineage>
        <taxon>Bacteria</taxon>
        <taxon>Bacillati</taxon>
        <taxon>Bacillota</taxon>
        <taxon>Clostridia</taxon>
        <taxon>Eubacteriales</taxon>
        <taxon>Clostridiaceae</taxon>
        <taxon>Caloramator</taxon>
    </lineage>
</organism>
<evidence type="ECO:0000259" key="3">
    <source>
        <dbReference type="Pfam" id="PF11761"/>
    </source>
</evidence>
<dbReference type="Pfam" id="PF01890">
    <property type="entry name" value="CbiG_C"/>
    <property type="match status" value="1"/>
</dbReference>
<dbReference type="Gene3D" id="3.30.420.180">
    <property type="entry name" value="CobE/GbiG C-terminal domain"/>
    <property type="match status" value="1"/>
</dbReference>
<feature type="domain" description="Cobalamin synthesis G N-terminal" evidence="2">
    <location>
        <begin position="42"/>
        <end position="115"/>
    </location>
</feature>
<evidence type="ECO:0000259" key="2">
    <source>
        <dbReference type="Pfam" id="PF11760"/>
    </source>
</evidence>
<feature type="domain" description="Cobalamin biosynthesis central region" evidence="3">
    <location>
        <begin position="121"/>
        <end position="194"/>
    </location>
</feature>
<gene>
    <name evidence="4" type="ORF">CAAU_1858</name>
</gene>
<name>I7J5Q9_9CLOT</name>
<sequence length="316" mass="36104">MIACIYFTKEGEKVVKKIKDVYEKVDVFSKENFKENIEKIVKYERIIFISAVGIAVRILAPYIRSKWQDPAVLVIDDMGRYVISLLSGHFGGANEFCIEVAEKIGAMPIVTTASDGRGFKSLDLIAKDNDFYIEDKERLKRITSLMIEGRTISICSSINIKIDYPNITDEGEAFIYITYKDEFPRKEPYCILRPKVLHVGIGCKRGTSFEKIDSAIQRVFKENNLSMFSIKSIGTLDIKKDEEGLLRFAKEKKLPVIFFSREEIKKVEENFPKSPWVYRNFGIYSVAEPCAYLLSPNIIVNRKIIDGVTVAVSKED</sequence>
<protein>
    <submittedName>
        <fullName evidence="4">Cobalamin biosynthesis protein CbiG</fullName>
    </submittedName>
</protein>
<dbReference type="InterPro" id="IPR038029">
    <property type="entry name" value="GbiG_N_sf"/>
</dbReference>
<dbReference type="Proteomes" id="UP000007652">
    <property type="component" value="Unassembled WGS sequence"/>
</dbReference>
<reference evidence="4 5" key="1">
    <citation type="journal article" date="2011" name="J. Bacteriol.">
        <title>Draft genome sequence of Caloramator australicus strain RC3T, a thermoanaerobe from the Great Artesian Basin of Australia.</title>
        <authorList>
            <person name="Ogg C.D."/>
            <person name="Patel B.K.C."/>
        </authorList>
    </citation>
    <scope>NUCLEOTIDE SEQUENCE [LARGE SCALE GENOMIC DNA]</scope>
    <source>
        <strain evidence="4 5">RC3</strain>
    </source>
</reference>
<dbReference type="NCBIfam" id="NF004466">
    <property type="entry name" value="PRK05788.1-4"/>
    <property type="match status" value="1"/>
</dbReference>
<evidence type="ECO:0000313" key="5">
    <source>
        <dbReference type="Proteomes" id="UP000007652"/>
    </source>
</evidence>